<reference evidence="1 2" key="1">
    <citation type="submission" date="2022-04" db="EMBL/GenBank/DDBJ databases">
        <title>Genome sequence of C. roseum typestrain.</title>
        <authorList>
            <person name="Poehlein A."/>
            <person name="Schoch T."/>
            <person name="Duerre P."/>
            <person name="Daniel R."/>
        </authorList>
    </citation>
    <scope>NUCLEOTIDE SEQUENCE [LARGE SCALE GENOMIC DNA]</scope>
    <source>
        <strain evidence="1 2">DSM 7320</strain>
    </source>
</reference>
<name>A0A1S8LMK4_9CLOT</name>
<dbReference type="KEGG" id="crw:CROST_031080"/>
<evidence type="ECO:0000313" key="1">
    <source>
        <dbReference type="EMBL" id="URZ12386.1"/>
    </source>
</evidence>
<keyword evidence="2" id="KW-1185">Reference proteome</keyword>
<sequence>MRINSKAIVFGVIVIVVAVGIYLSENIIGSQFTNGYLSTKSDNKTSFVYNTNYKKTGKSESFNFGGFDGKWSLIEINAKSKDKVTLHDNTKVTKGRFCIVVLDPNYKIIGKIEEKNEESEISFKTDEKGKYIIRIVGENASGKFDIKVNSPKGEITHKDFM</sequence>
<dbReference type="STRING" id="84029.CROST_04160"/>
<organism evidence="1 2">
    <name type="scientific">Clostridium felsineum</name>
    <dbReference type="NCBI Taxonomy" id="36839"/>
    <lineage>
        <taxon>Bacteria</taxon>
        <taxon>Bacillati</taxon>
        <taxon>Bacillota</taxon>
        <taxon>Clostridia</taxon>
        <taxon>Eubacteriales</taxon>
        <taxon>Clostridiaceae</taxon>
        <taxon>Clostridium</taxon>
    </lineage>
</organism>
<accession>A0A1S8LMK4</accession>
<dbReference type="AlphaFoldDB" id="A0A1S8LMK4"/>
<evidence type="ECO:0000313" key="2">
    <source>
        <dbReference type="Proteomes" id="UP000190951"/>
    </source>
</evidence>
<proteinExistence type="predicted"/>
<dbReference type="EMBL" id="CP096983">
    <property type="protein sequence ID" value="URZ12386.1"/>
    <property type="molecule type" value="Genomic_DNA"/>
</dbReference>
<protein>
    <submittedName>
        <fullName evidence="1">Uncharacterized protein</fullName>
    </submittedName>
</protein>
<gene>
    <name evidence="1" type="ORF">CROST_031080</name>
</gene>
<dbReference type="RefSeq" id="WP_077836041.1">
    <property type="nucleotide sequence ID" value="NZ_CP096983.1"/>
</dbReference>
<dbReference type="Proteomes" id="UP000190951">
    <property type="component" value="Chromosome"/>
</dbReference>